<dbReference type="RefSeq" id="WP_069670860.1">
    <property type="nucleotide sequence ID" value="NZ_JBHOHD010000019.1"/>
</dbReference>
<name>A0A1E5IWY4_SHECO</name>
<evidence type="ECO:0000313" key="2">
    <source>
        <dbReference type="EMBL" id="OEG74393.1"/>
    </source>
</evidence>
<gene>
    <name evidence="2" type="ORF">BEL05_05995</name>
</gene>
<feature type="transmembrane region" description="Helical" evidence="1">
    <location>
        <begin position="42"/>
        <end position="61"/>
    </location>
</feature>
<dbReference type="Proteomes" id="UP000095230">
    <property type="component" value="Unassembled WGS sequence"/>
</dbReference>
<accession>A0A1E5IWY4</accession>
<protein>
    <submittedName>
        <fullName evidence="2">Uncharacterized protein</fullName>
    </submittedName>
</protein>
<dbReference type="AlphaFoldDB" id="A0A1E5IWY4"/>
<comment type="caution">
    <text evidence="2">The sequence shown here is derived from an EMBL/GenBank/DDBJ whole genome shotgun (WGS) entry which is preliminary data.</text>
</comment>
<sequence>MIKQDVKLLVTIALLIILPLLHSVLPGFFGGDFYSPALMNALTIPLLLLKLIAVVAGLYLLDKRYGIWSLPMTQRWAVSVAAALGYLLAMAQVVLLAMGVFMSLTFAKSGDQEQRVKTFGEHTLYMTTADPGAFGKAYHYFYLQCPMSMGRYELKLIEKLDWVGDVDFDLKGNTLLIYLKNGSGNQKSTATAMNLSC</sequence>
<feature type="transmembrane region" description="Helical" evidence="1">
    <location>
        <begin position="82"/>
        <end position="107"/>
    </location>
</feature>
<dbReference type="OrthoDB" id="6272556at2"/>
<organism evidence="2 3">
    <name type="scientific">Shewanella colwelliana</name>
    <name type="common">Alteromonas colwelliana</name>
    <dbReference type="NCBI Taxonomy" id="23"/>
    <lineage>
        <taxon>Bacteria</taxon>
        <taxon>Pseudomonadati</taxon>
        <taxon>Pseudomonadota</taxon>
        <taxon>Gammaproteobacteria</taxon>
        <taxon>Alteromonadales</taxon>
        <taxon>Shewanellaceae</taxon>
        <taxon>Shewanella</taxon>
    </lineage>
</organism>
<proteinExistence type="predicted"/>
<evidence type="ECO:0000313" key="3">
    <source>
        <dbReference type="Proteomes" id="UP000095230"/>
    </source>
</evidence>
<keyword evidence="1" id="KW-0472">Membrane</keyword>
<keyword evidence="1" id="KW-0812">Transmembrane</keyword>
<keyword evidence="1" id="KW-1133">Transmembrane helix</keyword>
<evidence type="ECO:0000256" key="1">
    <source>
        <dbReference type="SAM" id="Phobius"/>
    </source>
</evidence>
<dbReference type="EMBL" id="MCBT01000022">
    <property type="protein sequence ID" value="OEG74393.1"/>
    <property type="molecule type" value="Genomic_DNA"/>
</dbReference>
<reference evidence="2 3" key="1">
    <citation type="submission" date="2016-07" db="EMBL/GenBank/DDBJ databases">
        <title>Whole-genome of two Shewanella species isolated from a digestive organ of sea cucumber Apostichopus japonicus Selenka 1867.</title>
        <authorList>
            <person name="Hong H.-H."/>
            <person name="Choi H."/>
            <person name="Cheon S."/>
            <person name="Oh J.-S."/>
            <person name="Lee H.-G."/>
            <person name="Park C."/>
        </authorList>
    </citation>
    <scope>NUCLEOTIDE SEQUENCE [LARGE SCALE GENOMIC DNA]</scope>
    <source>
        <strain evidence="2 3">CSB03KR</strain>
    </source>
</reference>